<gene>
    <name evidence="7" type="ORF">SAMN05660653_03197</name>
</gene>
<evidence type="ECO:0000313" key="7">
    <source>
        <dbReference type="EMBL" id="SDB61448.1"/>
    </source>
</evidence>
<dbReference type="GO" id="GO:0055085">
    <property type="term" value="P:transmembrane transport"/>
    <property type="evidence" value="ECO:0007669"/>
    <property type="project" value="TreeGrafter"/>
</dbReference>
<sequence length="353" mass="37185">MAVHEGSSFVSRVLTTIGLVVLAGLTVYFFGLLVEVFLVVFAAVLLAVAITGVRCIIHDRTPLSEGWSLVATYLLVVVLMAGAGAVIWPQLSEQIPKLIDKVPEAVKQLREMADRMPWVEGAIEIVGDSDGNDNGDSGFDIPGHLLGVFSTTLGAITSLSLIVLIGIYFTLSPTVYVQNLLILVPPAQRKRAEEVMHAQTKSLRFWLLGRLASMVFVGVLAGVGLMLLGVPMAFTLGLIAGVATFIPYIGPILGAIPALMVALLQGPMVVLYVAILYLVVETAESSLIAPLANKKAVHIAPAYTVIIQLAGGVIAGIPGVIVATPLAVVGAVTIQLLYLVEPEKSDIFVTGSS</sequence>
<dbReference type="OrthoDB" id="1010875at2"/>
<feature type="transmembrane region" description="Helical" evidence="6">
    <location>
        <begin position="260"/>
        <end position="280"/>
    </location>
</feature>
<evidence type="ECO:0000256" key="2">
    <source>
        <dbReference type="ARBA" id="ARBA00009773"/>
    </source>
</evidence>
<keyword evidence="4 6" id="KW-1133">Transmembrane helix</keyword>
<evidence type="ECO:0000256" key="6">
    <source>
        <dbReference type="SAM" id="Phobius"/>
    </source>
</evidence>
<evidence type="ECO:0000256" key="3">
    <source>
        <dbReference type="ARBA" id="ARBA00022692"/>
    </source>
</evidence>
<dbReference type="Proteomes" id="UP000198771">
    <property type="component" value="Unassembled WGS sequence"/>
</dbReference>
<feature type="transmembrane region" description="Helical" evidence="6">
    <location>
        <begin position="300"/>
        <end position="329"/>
    </location>
</feature>
<proteinExistence type="inferred from homology"/>
<evidence type="ECO:0000256" key="1">
    <source>
        <dbReference type="ARBA" id="ARBA00004141"/>
    </source>
</evidence>
<dbReference type="STRING" id="617002.SAMN05660653_03197"/>
<dbReference type="PANTHER" id="PTHR21716">
    <property type="entry name" value="TRANSMEMBRANE PROTEIN"/>
    <property type="match status" value="1"/>
</dbReference>
<keyword evidence="5 6" id="KW-0472">Membrane</keyword>
<evidence type="ECO:0000313" key="8">
    <source>
        <dbReference type="Proteomes" id="UP000198771"/>
    </source>
</evidence>
<evidence type="ECO:0000256" key="4">
    <source>
        <dbReference type="ARBA" id="ARBA00022989"/>
    </source>
</evidence>
<feature type="transmembrane region" description="Helical" evidence="6">
    <location>
        <begin position="233"/>
        <end position="253"/>
    </location>
</feature>
<comment type="subcellular location">
    <subcellularLocation>
        <location evidence="1">Membrane</location>
        <topology evidence="1">Multi-pass membrane protein</topology>
    </subcellularLocation>
</comment>
<dbReference type="PANTHER" id="PTHR21716:SF62">
    <property type="entry name" value="TRANSPORT PROTEIN YDBI-RELATED"/>
    <property type="match status" value="1"/>
</dbReference>
<feature type="transmembrane region" description="Helical" evidence="6">
    <location>
        <begin position="9"/>
        <end position="30"/>
    </location>
</feature>
<dbReference type="GO" id="GO:0016020">
    <property type="term" value="C:membrane"/>
    <property type="evidence" value="ECO:0007669"/>
    <property type="project" value="UniProtKB-SubCell"/>
</dbReference>
<feature type="transmembrane region" description="Helical" evidence="6">
    <location>
        <begin position="205"/>
        <end position="227"/>
    </location>
</feature>
<dbReference type="InterPro" id="IPR002549">
    <property type="entry name" value="AI-2E-like"/>
</dbReference>
<dbReference type="EMBL" id="FMXO01000025">
    <property type="protein sequence ID" value="SDB61448.1"/>
    <property type="molecule type" value="Genomic_DNA"/>
</dbReference>
<evidence type="ECO:0000256" key="5">
    <source>
        <dbReference type="ARBA" id="ARBA00023136"/>
    </source>
</evidence>
<dbReference type="AlphaFoldDB" id="A0A1G6EVL7"/>
<feature type="transmembrane region" description="Helical" evidence="6">
    <location>
        <begin position="69"/>
        <end position="88"/>
    </location>
</feature>
<reference evidence="7 8" key="1">
    <citation type="submission" date="2016-10" db="EMBL/GenBank/DDBJ databases">
        <authorList>
            <person name="de Groot N.N."/>
        </authorList>
    </citation>
    <scope>NUCLEOTIDE SEQUENCE [LARGE SCALE GENOMIC DNA]</scope>
    <source>
        <strain evidence="7 8">ASO4-2</strain>
    </source>
</reference>
<name>A0A1G6EVL7_9BACT</name>
<comment type="similarity">
    <text evidence="2">Belongs to the autoinducer-2 exporter (AI-2E) (TC 2.A.86) family.</text>
</comment>
<dbReference type="Pfam" id="PF01594">
    <property type="entry name" value="AI-2E_transport"/>
    <property type="match status" value="1"/>
</dbReference>
<feature type="transmembrane region" description="Helical" evidence="6">
    <location>
        <begin position="36"/>
        <end position="57"/>
    </location>
</feature>
<keyword evidence="3 6" id="KW-0812">Transmembrane</keyword>
<accession>A0A1G6EVL7</accession>
<dbReference type="RefSeq" id="WP_092123903.1">
    <property type="nucleotide sequence ID" value="NZ_FMXO01000025.1"/>
</dbReference>
<keyword evidence="8" id="KW-1185">Reference proteome</keyword>
<organism evidence="7 8">
    <name type="scientific">Desulfonatronum thiosulfatophilum</name>
    <dbReference type="NCBI Taxonomy" id="617002"/>
    <lineage>
        <taxon>Bacteria</taxon>
        <taxon>Pseudomonadati</taxon>
        <taxon>Thermodesulfobacteriota</taxon>
        <taxon>Desulfovibrionia</taxon>
        <taxon>Desulfovibrionales</taxon>
        <taxon>Desulfonatronaceae</taxon>
        <taxon>Desulfonatronum</taxon>
    </lineage>
</organism>
<protein>
    <submittedName>
        <fullName evidence="7">Predicted PurR-regulated permease PerM</fullName>
    </submittedName>
</protein>